<evidence type="ECO:0000313" key="5">
    <source>
        <dbReference type="Proteomes" id="UP000662986"/>
    </source>
</evidence>
<dbReference type="SUPFAM" id="SSF50475">
    <property type="entry name" value="FMN-binding split barrel"/>
    <property type="match status" value="1"/>
</dbReference>
<dbReference type="InterPro" id="IPR050268">
    <property type="entry name" value="NADH-dep_flavin_reductase"/>
</dbReference>
<dbReference type="PANTHER" id="PTHR30466:SF11">
    <property type="entry name" value="FLAVIN-DEPENDENT MONOOXYGENASE, REDUCTASE SUBUNIT HSAB"/>
    <property type="match status" value="1"/>
</dbReference>
<reference evidence="4 5" key="1">
    <citation type="journal article" date="2021" name="Microbiol. Resour. Announc.">
        <title>Complete Genome Sequences of Two Rhodococcus sp. Strains with Large and Linear Chromosomes, Isolated from Apple Rhizosphere.</title>
        <authorList>
            <person name="Benning S."/>
            <person name="Brugnone N."/>
            <person name="Siani R."/>
            <person name="Kublik S."/>
            <person name="Schloter M."/>
            <person name="Rad V."/>
        </authorList>
    </citation>
    <scope>NUCLEOTIDE SEQUENCE [LARGE SCALE GENOMIC DNA]</scope>
    <source>
        <strain evidence="4 5">R79</strain>
    </source>
</reference>
<dbReference type="RefSeq" id="WP_206006965.1">
    <property type="nucleotide sequence ID" value="NZ_CP070619.1"/>
</dbReference>
<reference evidence="4 5" key="2">
    <citation type="journal article" date="2022" name="Arch. Microbiol.">
        <title>Rhodococcus pseudokoreensis sp. nov. isolated from the rhizosphere of young M26 apple rootstocks.</title>
        <authorList>
            <person name="Kampfer P."/>
            <person name="Glaeser S.P."/>
            <person name="Blom J."/>
            <person name="Wolf J."/>
            <person name="Benning S."/>
            <person name="Schloter M."/>
            <person name="Neumann-Schaal M."/>
        </authorList>
    </citation>
    <scope>NUCLEOTIDE SEQUENCE [LARGE SCALE GENOMIC DNA]</scope>
    <source>
        <strain evidence="4 5">R79</strain>
    </source>
</reference>
<dbReference type="Gene3D" id="2.30.110.10">
    <property type="entry name" value="Electron Transport, Fmn-binding Protein, Chain A"/>
    <property type="match status" value="1"/>
</dbReference>
<keyword evidence="2" id="KW-0560">Oxidoreductase</keyword>
<dbReference type="Pfam" id="PF01613">
    <property type="entry name" value="Flavin_Reduct"/>
    <property type="match status" value="1"/>
</dbReference>
<dbReference type="SMART" id="SM00903">
    <property type="entry name" value="Flavin_Reduct"/>
    <property type="match status" value="1"/>
</dbReference>
<organism evidence="4 5">
    <name type="scientific">Rhodococcus pseudokoreensis</name>
    <dbReference type="NCBI Taxonomy" id="2811421"/>
    <lineage>
        <taxon>Bacteria</taxon>
        <taxon>Bacillati</taxon>
        <taxon>Actinomycetota</taxon>
        <taxon>Actinomycetes</taxon>
        <taxon>Mycobacteriales</taxon>
        <taxon>Nocardiaceae</taxon>
        <taxon>Rhodococcus</taxon>
    </lineage>
</organism>
<evidence type="ECO:0000313" key="4">
    <source>
        <dbReference type="EMBL" id="QSE90532.1"/>
    </source>
</evidence>
<proteinExistence type="inferred from homology"/>
<gene>
    <name evidence="4" type="ORF">JWS13_18840</name>
</gene>
<evidence type="ECO:0000256" key="1">
    <source>
        <dbReference type="ARBA" id="ARBA00008898"/>
    </source>
</evidence>
<dbReference type="InterPro" id="IPR002563">
    <property type="entry name" value="Flavin_Rdtase-like_dom"/>
</dbReference>
<dbReference type="EMBL" id="CP070619">
    <property type="protein sequence ID" value="QSE90532.1"/>
    <property type="molecule type" value="Genomic_DNA"/>
</dbReference>
<evidence type="ECO:0000259" key="3">
    <source>
        <dbReference type="SMART" id="SM00903"/>
    </source>
</evidence>
<dbReference type="Proteomes" id="UP000662986">
    <property type="component" value="Chromosome"/>
</dbReference>
<feature type="domain" description="Flavin reductase like" evidence="3">
    <location>
        <begin position="17"/>
        <end position="160"/>
    </location>
</feature>
<protein>
    <submittedName>
        <fullName evidence="4">Flavin reductase family protein</fullName>
    </submittedName>
</protein>
<dbReference type="PANTHER" id="PTHR30466">
    <property type="entry name" value="FLAVIN REDUCTASE"/>
    <property type="match status" value="1"/>
</dbReference>
<evidence type="ECO:0000256" key="2">
    <source>
        <dbReference type="ARBA" id="ARBA00023002"/>
    </source>
</evidence>
<sequence>MITLTGIEDAQLLRQTFGCFPSGVVALTAVIDGEPVGLAASSFTSVSLEPPLISVCIASTSTTWPRLRQAPRIGVSVLGEGHGSACRQLSSKTGDRFAGVDLEVTDEGAAFVDGATALFDCSIETEIPAGDHDVVLMRIHALHSDTDTSPLVFHGSKFRTLTA</sequence>
<keyword evidence="5" id="KW-1185">Reference proteome</keyword>
<dbReference type="InterPro" id="IPR012349">
    <property type="entry name" value="Split_barrel_FMN-bd"/>
</dbReference>
<name>A0A974W4K8_9NOCA</name>
<comment type="similarity">
    <text evidence="1">Belongs to the non-flavoprotein flavin reductase family.</text>
</comment>
<accession>A0A974W4K8</accession>